<feature type="disulfide bond" evidence="15">
    <location>
        <begin position="157"/>
        <end position="186"/>
    </location>
</feature>
<feature type="binding site" evidence="14">
    <location>
        <begin position="317"/>
        <end position="319"/>
    </location>
    <ligand>
        <name>ATP</name>
        <dbReference type="ChEBI" id="CHEBI:30616"/>
        <note>ligand shared between two neighboring subunits of the homotrimer</note>
    </ligand>
</feature>
<evidence type="ECO:0000313" key="17">
    <source>
        <dbReference type="EMBL" id="GAU96409.1"/>
    </source>
</evidence>
<accession>A0A1D1V3R0</accession>
<proteinExistence type="inferred from homology"/>
<feature type="transmembrane region" description="Helical" evidence="16">
    <location>
        <begin position="48"/>
        <end position="67"/>
    </location>
</feature>
<evidence type="ECO:0000256" key="4">
    <source>
        <dbReference type="ARBA" id="ARBA00022475"/>
    </source>
</evidence>
<evidence type="ECO:0000256" key="13">
    <source>
        <dbReference type="ARBA" id="ARBA00036634"/>
    </source>
</evidence>
<sequence length="452" mass="50818">MDSTTPNPGAKDGKLGVFCRRVMNTLKHLLSEYETPRLVILRSYPVGIIYRTVQLLIVAYLIGYVFIWTKSYQSFDTAESSVVTKIKGILYRNIAEGSAVIRKEVWDGADFVVPVQETNAFFITTSLLYTANQSQTICPEDPNVGIEGIHCSQDQDCVPGESTPYGNGLRTGRCVPSTSNAELSVCEINGWCPTEFDQTPKSPVLHGFDSLTVLVKNHIAFPKYGLKRRNILDSFDDKYLKSCRFHHVSDPLCPVFKIVDIVSFANESFHQLAVRGGVIAFNIHWDCDLDLSVELCLPNYHFRRLDNEKDKIAKGWNFRHAYYYQDMHGNMRRDLIKSWGIRFVFNVQGVAGKFSAVNFWMNLGSGIGLLGIASLVCEFILMKCIQPTDSLMRQKFLQLKDIKEPASQSSGLFYRNNRNDASFLDGAAVCDNCTLQEGAPLAYIDEFGSSHS</sequence>
<evidence type="ECO:0000256" key="2">
    <source>
        <dbReference type="ARBA" id="ARBA00009848"/>
    </source>
</evidence>
<feature type="disulfide bond" evidence="15">
    <location>
        <begin position="151"/>
        <end position="174"/>
    </location>
</feature>
<feature type="binding site" evidence="14">
    <location>
        <position position="212"/>
    </location>
    <ligand>
        <name>ATP</name>
        <dbReference type="ChEBI" id="CHEBI:30616"/>
        <note>ligand shared between two neighboring subunits of the homotrimer</note>
    </ligand>
</feature>
<feature type="disulfide bond" evidence="15">
    <location>
        <begin position="243"/>
        <end position="253"/>
    </location>
</feature>
<dbReference type="STRING" id="947166.A0A1D1V3R0"/>
<feature type="transmembrane region" description="Helical" evidence="16">
    <location>
        <begin position="367"/>
        <end position="385"/>
    </location>
</feature>
<keyword evidence="4" id="KW-1003">Cell membrane</keyword>
<dbReference type="InterPro" id="IPR001429">
    <property type="entry name" value="P2X_purnocptor"/>
</dbReference>
<keyword evidence="3" id="KW-0813">Transport</keyword>
<evidence type="ECO:0000256" key="9">
    <source>
        <dbReference type="ARBA" id="ARBA00023157"/>
    </source>
</evidence>
<keyword evidence="11" id="KW-1071">Ligand-gated ion channel</keyword>
<feature type="disulfide bond" evidence="15">
    <location>
        <begin position="138"/>
        <end position="192"/>
    </location>
</feature>
<dbReference type="PIRSF" id="PIRSF005713">
    <property type="entry name" value="P2X_purinoceptor"/>
    <property type="match status" value="1"/>
</dbReference>
<dbReference type="AlphaFoldDB" id="A0A1D1V3R0"/>
<comment type="similarity">
    <text evidence="2">Belongs to the P2X receptor family.</text>
</comment>
<dbReference type="InterPro" id="IPR059116">
    <property type="entry name" value="P2X_receptor"/>
</dbReference>
<keyword evidence="18" id="KW-1185">Reference proteome</keyword>
<dbReference type="PRINTS" id="PR01307">
    <property type="entry name" value="P2XRECEPTOR"/>
</dbReference>
<comment type="caution">
    <text evidence="17">The sequence shown here is derived from an EMBL/GenBank/DDBJ whole genome shotgun (WGS) entry which is preliminary data.</text>
</comment>
<dbReference type="FunFam" id="2.60.490.10:FF:000001">
    <property type="entry name" value="P2X purinoceptor"/>
    <property type="match status" value="1"/>
</dbReference>
<evidence type="ECO:0000256" key="16">
    <source>
        <dbReference type="SAM" id="Phobius"/>
    </source>
</evidence>
<comment type="catalytic activity">
    <reaction evidence="13">
        <text>Ca(2+)(in) = Ca(2+)(out)</text>
        <dbReference type="Rhea" id="RHEA:29671"/>
        <dbReference type="ChEBI" id="CHEBI:29108"/>
    </reaction>
</comment>
<dbReference type="GO" id="GO:0098794">
    <property type="term" value="C:postsynapse"/>
    <property type="evidence" value="ECO:0007669"/>
    <property type="project" value="GOC"/>
</dbReference>
<evidence type="ECO:0000256" key="14">
    <source>
        <dbReference type="PIRSR" id="PIRSR005713-1"/>
    </source>
</evidence>
<comment type="subcellular location">
    <subcellularLocation>
        <location evidence="1">Cell membrane</location>
        <topology evidence="1">Multi-pass membrane protein</topology>
    </subcellularLocation>
</comment>
<evidence type="ECO:0000256" key="6">
    <source>
        <dbReference type="ARBA" id="ARBA00022989"/>
    </source>
</evidence>
<evidence type="ECO:0000256" key="7">
    <source>
        <dbReference type="ARBA" id="ARBA00023065"/>
    </source>
</evidence>
<feature type="disulfide bond" evidence="15">
    <location>
        <begin position="287"/>
        <end position="296"/>
    </location>
</feature>
<dbReference type="OrthoDB" id="494673at2759"/>
<evidence type="ECO:0000256" key="12">
    <source>
        <dbReference type="ARBA" id="ARBA00023303"/>
    </source>
</evidence>
<dbReference type="GO" id="GO:0005524">
    <property type="term" value="F:ATP binding"/>
    <property type="evidence" value="ECO:0007669"/>
    <property type="project" value="UniProtKB-KW"/>
</dbReference>
<evidence type="ECO:0000256" key="15">
    <source>
        <dbReference type="PIRSR" id="PIRSR005713-2"/>
    </source>
</evidence>
<keyword evidence="10" id="KW-0325">Glycoprotein</keyword>
<keyword evidence="12" id="KW-0407">Ion channel</keyword>
<organism evidence="17 18">
    <name type="scientific">Ramazzottius varieornatus</name>
    <name type="common">Water bear</name>
    <name type="synonym">Tardigrade</name>
    <dbReference type="NCBI Taxonomy" id="947166"/>
    <lineage>
        <taxon>Eukaryota</taxon>
        <taxon>Metazoa</taxon>
        <taxon>Ecdysozoa</taxon>
        <taxon>Tardigrada</taxon>
        <taxon>Eutardigrada</taxon>
        <taxon>Parachela</taxon>
        <taxon>Hypsibioidea</taxon>
        <taxon>Ramazzottiidae</taxon>
        <taxon>Ramazzottius</taxon>
    </lineage>
</organism>
<evidence type="ECO:0000256" key="5">
    <source>
        <dbReference type="ARBA" id="ARBA00022692"/>
    </source>
</evidence>
<gene>
    <name evidence="17" type="primary">RvY_07861-1</name>
    <name evidence="17" type="synonym">RvY_07861.1</name>
    <name evidence="17" type="ORF">RvY_07861</name>
</gene>
<evidence type="ECO:0000256" key="8">
    <source>
        <dbReference type="ARBA" id="ARBA00023136"/>
    </source>
</evidence>
<dbReference type="Gene3D" id="2.60.490.10">
    <property type="entry name" value="atp-gated p2x4 ion channel domain"/>
    <property type="match status" value="1"/>
</dbReference>
<keyword evidence="5 16" id="KW-0812">Transmembrane</keyword>
<evidence type="ECO:0000256" key="1">
    <source>
        <dbReference type="ARBA" id="ARBA00004651"/>
    </source>
</evidence>
<dbReference type="Gene3D" id="1.10.287.940">
    <property type="entry name" value="atp-gated p2x4 ion channel"/>
    <property type="match status" value="1"/>
</dbReference>
<keyword evidence="6 16" id="KW-1133">Transmembrane helix</keyword>
<dbReference type="GO" id="GO:0001614">
    <property type="term" value="F:purinergic nucleotide receptor activity"/>
    <property type="evidence" value="ECO:0007669"/>
    <property type="project" value="InterPro"/>
</dbReference>
<feature type="binding site" evidence="14">
    <location>
        <position position="337"/>
    </location>
    <ligand>
        <name>ATP</name>
        <dbReference type="ChEBI" id="CHEBI:30616"/>
        <note>ligand shared between two neighboring subunits of the homotrimer</note>
    </ligand>
</feature>
<name>A0A1D1V3R0_RAMVA</name>
<dbReference type="Pfam" id="PF00864">
    <property type="entry name" value="P2X_receptor"/>
    <property type="match status" value="1"/>
</dbReference>
<evidence type="ECO:0000256" key="10">
    <source>
        <dbReference type="ARBA" id="ARBA00023180"/>
    </source>
</evidence>
<dbReference type="InterPro" id="IPR027309">
    <property type="entry name" value="P2X_extracellular_dom_sf"/>
</dbReference>
<dbReference type="GO" id="GO:0033198">
    <property type="term" value="P:response to ATP"/>
    <property type="evidence" value="ECO:0007669"/>
    <property type="project" value="InterPro"/>
</dbReference>
<evidence type="ECO:0000313" key="18">
    <source>
        <dbReference type="Proteomes" id="UP000186922"/>
    </source>
</evidence>
<keyword evidence="14" id="KW-0067">ATP-binding</keyword>
<keyword evidence="7" id="KW-0406">Ion transport</keyword>
<feature type="binding site" evidence="14">
    <location>
        <begin position="85"/>
        <end position="87"/>
    </location>
    <ligand>
        <name>ATP</name>
        <dbReference type="ChEBI" id="CHEBI:30616"/>
        <note>ligand shared between two neighboring subunits of the homotrimer</note>
    </ligand>
</feature>
<dbReference type="EMBL" id="BDGG01000003">
    <property type="protein sequence ID" value="GAU96409.1"/>
    <property type="molecule type" value="Genomic_DNA"/>
</dbReference>
<dbReference type="Proteomes" id="UP000186922">
    <property type="component" value="Unassembled WGS sequence"/>
</dbReference>
<dbReference type="PANTHER" id="PTHR10125:SF31">
    <property type="entry name" value="P2X RECEPTOR E"/>
    <property type="match status" value="1"/>
</dbReference>
<protein>
    <submittedName>
        <fullName evidence="17">Uncharacterized protein</fullName>
    </submittedName>
</protein>
<keyword evidence="14" id="KW-0547">Nucleotide-binding</keyword>
<dbReference type="GO" id="GO:0005886">
    <property type="term" value="C:plasma membrane"/>
    <property type="evidence" value="ECO:0007669"/>
    <property type="project" value="UniProtKB-SubCell"/>
</dbReference>
<dbReference type="GO" id="GO:0004931">
    <property type="term" value="F:extracellularly ATP-gated monoatomic cation channel activity"/>
    <property type="evidence" value="ECO:0007669"/>
    <property type="project" value="InterPro"/>
</dbReference>
<dbReference type="GO" id="GO:0070588">
    <property type="term" value="P:calcium ion transmembrane transport"/>
    <property type="evidence" value="ECO:0007669"/>
    <property type="project" value="TreeGrafter"/>
</dbReference>
<dbReference type="PANTHER" id="PTHR10125">
    <property type="entry name" value="P2X PURINOCEPTOR"/>
    <property type="match status" value="1"/>
</dbReference>
<dbReference type="NCBIfam" id="TIGR00863">
    <property type="entry name" value="P2X"/>
    <property type="match status" value="1"/>
</dbReference>
<evidence type="ECO:0000256" key="3">
    <source>
        <dbReference type="ARBA" id="ARBA00022448"/>
    </source>
</evidence>
<reference evidence="17 18" key="1">
    <citation type="journal article" date="2016" name="Nat. Commun.">
        <title>Extremotolerant tardigrade genome and improved radiotolerance of human cultured cells by tardigrade-unique protein.</title>
        <authorList>
            <person name="Hashimoto T."/>
            <person name="Horikawa D.D."/>
            <person name="Saito Y."/>
            <person name="Kuwahara H."/>
            <person name="Kozuka-Hata H."/>
            <person name="Shin-I T."/>
            <person name="Minakuchi Y."/>
            <person name="Ohishi K."/>
            <person name="Motoyama A."/>
            <person name="Aizu T."/>
            <person name="Enomoto A."/>
            <person name="Kondo K."/>
            <person name="Tanaka S."/>
            <person name="Hara Y."/>
            <person name="Koshikawa S."/>
            <person name="Sagara H."/>
            <person name="Miura T."/>
            <person name="Yokobori S."/>
            <person name="Miyagawa K."/>
            <person name="Suzuki Y."/>
            <person name="Kubo T."/>
            <person name="Oyama M."/>
            <person name="Kohara Y."/>
            <person name="Fujiyama A."/>
            <person name="Arakawa K."/>
            <person name="Katayama T."/>
            <person name="Toyoda A."/>
            <person name="Kunieda T."/>
        </authorList>
    </citation>
    <scope>NUCLEOTIDE SEQUENCE [LARGE SCALE GENOMIC DNA]</scope>
    <source>
        <strain evidence="17 18">YOKOZUNA-1</strain>
    </source>
</reference>
<evidence type="ECO:0000256" key="11">
    <source>
        <dbReference type="ARBA" id="ARBA00023286"/>
    </source>
</evidence>
<keyword evidence="9 15" id="KW-1015">Disulfide bond</keyword>
<keyword evidence="8 16" id="KW-0472">Membrane</keyword>